<comment type="caution">
    <text evidence="15">The sequence shown here is derived from an EMBL/GenBank/DDBJ whole genome shotgun (WGS) entry which is preliminary data.</text>
</comment>
<dbReference type="SUPFAM" id="SSF47384">
    <property type="entry name" value="Homodimeric domain of signal transducing histidine kinase"/>
    <property type="match status" value="1"/>
</dbReference>
<gene>
    <name evidence="15" type="ORF">FKZ61_06625</name>
</gene>
<feature type="modified residue" description="4-aspartylphosphate" evidence="9">
    <location>
        <position position="684"/>
    </location>
</feature>
<dbReference type="InterPro" id="IPR001789">
    <property type="entry name" value="Sig_transdc_resp-reg_receiver"/>
</dbReference>
<dbReference type="CDD" id="cd00082">
    <property type="entry name" value="HisKA"/>
    <property type="match status" value="1"/>
</dbReference>
<organism evidence="15 16">
    <name type="scientific">Litorilinea aerophila</name>
    <dbReference type="NCBI Taxonomy" id="1204385"/>
    <lineage>
        <taxon>Bacteria</taxon>
        <taxon>Bacillati</taxon>
        <taxon>Chloroflexota</taxon>
        <taxon>Caldilineae</taxon>
        <taxon>Caldilineales</taxon>
        <taxon>Caldilineaceae</taxon>
        <taxon>Litorilinea</taxon>
    </lineage>
</organism>
<keyword evidence="16" id="KW-1185">Reference proteome</keyword>
<keyword evidence="10" id="KW-0175">Coiled coil</keyword>
<evidence type="ECO:0000259" key="13">
    <source>
        <dbReference type="PROSITE" id="PS50109"/>
    </source>
</evidence>
<sequence length="779" mass="86988">MMQHFFQCNIGSRRTQPPFGHGLDTVWTFYQEIRTMNTVNRAEDMPKDVQGMLADLRRHLFEWLPWPTAGLAFYAFLLVNRVNGLQPGWVAWVTGWVVACALAAQFLHRRHLQVAIYLYMGGLVVATGLLLWFHGTTTIEMALALMIVLLSMNLLGPRSTLGVALAISLLTWNAVTKRELLSSHLLVPLGTLWLTTLVAWLSNRNLLVALAWSWNSFCQAQVSTEEARRHRGELAQALKELDSAYYRLERFSVQLAHARNAAEEARRAKQQFVANVSHELRTPLNIIIGFSEAIVLSPESYGVRSVPRAFMGDINRIYRSAQHLKNLIDDVLDLSKIDAQHLPLFVERTALADIIAETTDMLEPLARQKGLHMRVAVPADLPPLLLDRLRIRQVLLNLLSNAIRFTETGSVTVHVEQKDGELQVSVTDTGPGIPAENLNRVFEEFYQIDAALTKRFDGTGLGLALSRRFVELHGGQMWVESELGHGSRFVFTLPRTPPHPQVVRHAHQPLAPTSQQEARHGPLLLITSAEPMVANFLKRHLQGYQVKAIAPETLEEAVASYLPHAIITNNHMPAPVHEDTKNTAPPSVPVISCPLPDAHHLARALGVDHYLIKPIARDQLLELLAEYQEKVHHILIVDDDVHLCELLARIVRAAPQAYTIDIACGGEEGLARMQACIPDLVLLDFLMPGVNGLDVLRFMRENARLCSVPVVMITAHDLPSEDILQWAQPSTLRVDYPQGFRMSELLRCLQALLDALPPPKPAAPLPSMRAANQTPRPAS</sequence>
<keyword evidence="5" id="KW-0808">Transferase</keyword>
<dbReference type="Pfam" id="PF00512">
    <property type="entry name" value="HisKA"/>
    <property type="match status" value="1"/>
</dbReference>
<keyword evidence="12" id="KW-0812">Transmembrane</keyword>
<dbReference type="InterPro" id="IPR036890">
    <property type="entry name" value="HATPase_C_sf"/>
</dbReference>
<proteinExistence type="inferred from homology"/>
<keyword evidence="7" id="KW-0902">Two-component regulatory system</keyword>
<evidence type="ECO:0000256" key="2">
    <source>
        <dbReference type="ARBA" id="ARBA00006402"/>
    </source>
</evidence>
<dbReference type="InterPro" id="IPR005467">
    <property type="entry name" value="His_kinase_dom"/>
</dbReference>
<evidence type="ECO:0000256" key="4">
    <source>
        <dbReference type="ARBA" id="ARBA00022553"/>
    </source>
</evidence>
<dbReference type="AlphaFoldDB" id="A0A540VKC2"/>
<dbReference type="SMART" id="SM00448">
    <property type="entry name" value="REC"/>
    <property type="match status" value="1"/>
</dbReference>
<evidence type="ECO:0000256" key="12">
    <source>
        <dbReference type="SAM" id="Phobius"/>
    </source>
</evidence>
<evidence type="ECO:0000256" key="1">
    <source>
        <dbReference type="ARBA" id="ARBA00000085"/>
    </source>
</evidence>
<feature type="transmembrane region" description="Helical" evidence="12">
    <location>
        <begin position="114"/>
        <end position="135"/>
    </location>
</feature>
<feature type="domain" description="Response regulatory" evidence="14">
    <location>
        <begin position="523"/>
        <end position="628"/>
    </location>
</feature>
<comment type="catalytic activity">
    <reaction evidence="1">
        <text>ATP + protein L-histidine = ADP + protein N-phospho-L-histidine.</text>
        <dbReference type="EC" id="2.7.13.3"/>
    </reaction>
</comment>
<dbReference type="FunFam" id="3.30.565.10:FF:000010">
    <property type="entry name" value="Sensor histidine kinase RcsC"/>
    <property type="match status" value="1"/>
</dbReference>
<feature type="region of interest" description="Disordered" evidence="11">
    <location>
        <begin position="760"/>
        <end position="779"/>
    </location>
</feature>
<evidence type="ECO:0000256" key="5">
    <source>
        <dbReference type="ARBA" id="ARBA00022679"/>
    </source>
</evidence>
<feature type="coiled-coil region" evidence="10">
    <location>
        <begin position="248"/>
        <end position="275"/>
    </location>
</feature>
<dbReference type="SMART" id="SM00388">
    <property type="entry name" value="HisKA"/>
    <property type="match status" value="1"/>
</dbReference>
<dbReference type="Proteomes" id="UP000317371">
    <property type="component" value="Unassembled WGS sequence"/>
</dbReference>
<evidence type="ECO:0000256" key="11">
    <source>
        <dbReference type="SAM" id="MobiDB-lite"/>
    </source>
</evidence>
<dbReference type="SMART" id="SM00387">
    <property type="entry name" value="HATPase_c"/>
    <property type="match status" value="1"/>
</dbReference>
<dbReference type="EC" id="2.7.13.3" evidence="3"/>
<dbReference type="Pfam" id="PF00072">
    <property type="entry name" value="Response_reg"/>
    <property type="match status" value="1"/>
</dbReference>
<comment type="similarity">
    <text evidence="2">In the N-terminal section; belongs to the phytochrome family.</text>
</comment>
<dbReference type="Gene3D" id="1.10.287.130">
    <property type="match status" value="1"/>
</dbReference>
<feature type="transmembrane region" description="Helical" evidence="12">
    <location>
        <begin position="141"/>
        <end position="172"/>
    </location>
</feature>
<reference evidence="15 16" key="1">
    <citation type="submission" date="2019-06" db="EMBL/GenBank/DDBJ databases">
        <title>Genome sequence of Litorilinea aerophila BAA-2444.</title>
        <authorList>
            <person name="Maclea K.S."/>
            <person name="Maurais E.G."/>
            <person name="Iannazzi L.C."/>
        </authorList>
    </citation>
    <scope>NUCLEOTIDE SEQUENCE [LARGE SCALE GENOMIC DNA]</scope>
    <source>
        <strain evidence="15 16">ATCC BAA-2444</strain>
    </source>
</reference>
<dbReference type="Gene3D" id="3.30.565.10">
    <property type="entry name" value="Histidine kinase-like ATPase, C-terminal domain"/>
    <property type="match status" value="1"/>
</dbReference>
<protein>
    <recommendedName>
        <fullName evidence="8">Circadian input-output histidine kinase CikA</fullName>
        <ecNumber evidence="3">2.7.13.3</ecNumber>
    </recommendedName>
</protein>
<comment type="caution">
    <text evidence="9">Lacks conserved residue(s) required for the propagation of feature annotation.</text>
</comment>
<dbReference type="GO" id="GO:0000155">
    <property type="term" value="F:phosphorelay sensor kinase activity"/>
    <property type="evidence" value="ECO:0007669"/>
    <property type="project" value="InterPro"/>
</dbReference>
<dbReference type="Gene3D" id="3.40.50.2300">
    <property type="match status" value="1"/>
</dbReference>
<dbReference type="CDD" id="cd16922">
    <property type="entry name" value="HATPase_EvgS-ArcB-TorS-like"/>
    <property type="match status" value="1"/>
</dbReference>
<evidence type="ECO:0000259" key="14">
    <source>
        <dbReference type="PROSITE" id="PS50110"/>
    </source>
</evidence>
<dbReference type="GO" id="GO:0009927">
    <property type="term" value="F:histidine phosphotransfer kinase activity"/>
    <property type="evidence" value="ECO:0007669"/>
    <property type="project" value="TreeGrafter"/>
</dbReference>
<dbReference type="PROSITE" id="PS50109">
    <property type="entry name" value="HIS_KIN"/>
    <property type="match status" value="1"/>
</dbReference>
<evidence type="ECO:0000256" key="10">
    <source>
        <dbReference type="SAM" id="Coils"/>
    </source>
</evidence>
<evidence type="ECO:0000256" key="8">
    <source>
        <dbReference type="ARBA" id="ARBA00074306"/>
    </source>
</evidence>
<evidence type="ECO:0000313" key="16">
    <source>
        <dbReference type="Proteomes" id="UP000317371"/>
    </source>
</evidence>
<evidence type="ECO:0000256" key="6">
    <source>
        <dbReference type="ARBA" id="ARBA00022777"/>
    </source>
</evidence>
<evidence type="ECO:0000256" key="3">
    <source>
        <dbReference type="ARBA" id="ARBA00012438"/>
    </source>
</evidence>
<dbReference type="SUPFAM" id="SSF55874">
    <property type="entry name" value="ATPase domain of HSP90 chaperone/DNA topoisomerase II/histidine kinase"/>
    <property type="match status" value="1"/>
</dbReference>
<dbReference type="FunFam" id="1.10.287.130:FF:000001">
    <property type="entry name" value="Two-component sensor histidine kinase"/>
    <property type="match status" value="1"/>
</dbReference>
<evidence type="ECO:0000256" key="9">
    <source>
        <dbReference type="PROSITE-ProRule" id="PRU00169"/>
    </source>
</evidence>
<feature type="transmembrane region" description="Helical" evidence="12">
    <location>
        <begin position="184"/>
        <end position="201"/>
    </location>
</feature>
<feature type="transmembrane region" description="Helical" evidence="12">
    <location>
        <begin position="89"/>
        <end position="107"/>
    </location>
</feature>
<dbReference type="SUPFAM" id="SSF52172">
    <property type="entry name" value="CheY-like"/>
    <property type="match status" value="2"/>
</dbReference>
<dbReference type="Pfam" id="PF02518">
    <property type="entry name" value="HATPase_c"/>
    <property type="match status" value="1"/>
</dbReference>
<dbReference type="InterPro" id="IPR036097">
    <property type="entry name" value="HisK_dim/P_sf"/>
</dbReference>
<keyword evidence="4 9" id="KW-0597">Phosphoprotein</keyword>
<dbReference type="GO" id="GO:0005886">
    <property type="term" value="C:plasma membrane"/>
    <property type="evidence" value="ECO:0007669"/>
    <property type="project" value="TreeGrafter"/>
</dbReference>
<dbReference type="InterPro" id="IPR004358">
    <property type="entry name" value="Sig_transdc_His_kin-like_C"/>
</dbReference>
<dbReference type="InterPro" id="IPR003594">
    <property type="entry name" value="HATPase_dom"/>
</dbReference>
<accession>A0A540VKC2</accession>
<keyword evidence="12" id="KW-0472">Membrane</keyword>
<dbReference type="InParanoid" id="A0A540VKC2"/>
<dbReference type="InterPro" id="IPR011006">
    <property type="entry name" value="CheY-like_superfamily"/>
</dbReference>
<name>A0A540VKC2_9CHLR</name>
<evidence type="ECO:0000313" key="15">
    <source>
        <dbReference type="EMBL" id="TQE96563.1"/>
    </source>
</evidence>
<dbReference type="PANTHER" id="PTHR43047">
    <property type="entry name" value="TWO-COMPONENT HISTIDINE PROTEIN KINASE"/>
    <property type="match status" value="1"/>
</dbReference>
<feature type="domain" description="Histidine kinase" evidence="13">
    <location>
        <begin position="275"/>
        <end position="497"/>
    </location>
</feature>
<feature type="domain" description="Response regulatory" evidence="14">
    <location>
        <begin position="633"/>
        <end position="753"/>
    </location>
</feature>
<keyword evidence="12" id="KW-1133">Transmembrane helix</keyword>
<dbReference type="InterPro" id="IPR003661">
    <property type="entry name" value="HisK_dim/P_dom"/>
</dbReference>
<dbReference type="PROSITE" id="PS50110">
    <property type="entry name" value="RESPONSE_REGULATORY"/>
    <property type="match status" value="2"/>
</dbReference>
<feature type="compositionally biased region" description="Polar residues" evidence="11">
    <location>
        <begin position="770"/>
        <end position="779"/>
    </location>
</feature>
<evidence type="ECO:0000256" key="7">
    <source>
        <dbReference type="ARBA" id="ARBA00023012"/>
    </source>
</evidence>
<dbReference type="PRINTS" id="PR00344">
    <property type="entry name" value="BCTRLSENSOR"/>
</dbReference>
<dbReference type="EMBL" id="VIGC01000007">
    <property type="protein sequence ID" value="TQE96563.1"/>
    <property type="molecule type" value="Genomic_DNA"/>
</dbReference>
<feature type="transmembrane region" description="Helical" evidence="12">
    <location>
        <begin position="60"/>
        <end position="77"/>
    </location>
</feature>
<dbReference type="OrthoDB" id="9809348at2"/>
<keyword evidence="6" id="KW-0418">Kinase</keyword>
<dbReference type="PANTHER" id="PTHR43047:SF63">
    <property type="entry name" value="HISTIDINE KINASE"/>
    <property type="match status" value="1"/>
</dbReference>